<dbReference type="SUPFAM" id="SSF53448">
    <property type="entry name" value="Nucleotide-diphospho-sugar transferases"/>
    <property type="match status" value="1"/>
</dbReference>
<dbReference type="PANTHER" id="PTHR48090">
    <property type="entry name" value="UNDECAPRENYL-PHOSPHATE 4-DEOXY-4-FORMAMIDO-L-ARABINOSE TRANSFERASE-RELATED"/>
    <property type="match status" value="1"/>
</dbReference>
<keyword evidence="3" id="KW-0808">Transferase</keyword>
<evidence type="ECO:0000256" key="1">
    <source>
        <dbReference type="SAM" id="Phobius"/>
    </source>
</evidence>
<dbReference type="GO" id="GO:0016740">
    <property type="term" value="F:transferase activity"/>
    <property type="evidence" value="ECO:0007669"/>
    <property type="project" value="UniProtKB-KW"/>
</dbReference>
<proteinExistence type="predicted"/>
<keyword evidence="1" id="KW-0472">Membrane</keyword>
<dbReference type="PANTHER" id="PTHR48090:SF7">
    <property type="entry name" value="RFBJ PROTEIN"/>
    <property type="match status" value="1"/>
</dbReference>
<reference evidence="3 4" key="1">
    <citation type="submission" date="2018-10" db="EMBL/GenBank/DDBJ databases">
        <title>Dokdonia luteus sp. nov., isolated from sea water.</title>
        <authorList>
            <person name="Zhou L.Y."/>
            <person name="Du Z.J."/>
        </authorList>
    </citation>
    <scope>NUCLEOTIDE SEQUENCE [LARGE SCALE GENOMIC DNA]</scope>
    <source>
        <strain evidence="3 4">SH27</strain>
    </source>
</reference>
<organism evidence="3 4">
    <name type="scientific">Dokdonia sinensis</name>
    <dbReference type="NCBI Taxonomy" id="2479847"/>
    <lineage>
        <taxon>Bacteria</taxon>
        <taxon>Pseudomonadati</taxon>
        <taxon>Bacteroidota</taxon>
        <taxon>Flavobacteriia</taxon>
        <taxon>Flavobacteriales</taxon>
        <taxon>Flavobacteriaceae</taxon>
        <taxon>Dokdonia</taxon>
    </lineage>
</organism>
<feature type="transmembrane region" description="Helical" evidence="1">
    <location>
        <begin position="238"/>
        <end position="260"/>
    </location>
</feature>
<dbReference type="InterPro" id="IPR050256">
    <property type="entry name" value="Glycosyltransferase_2"/>
</dbReference>
<evidence type="ECO:0000313" key="3">
    <source>
        <dbReference type="EMBL" id="RMB57415.1"/>
    </source>
</evidence>
<dbReference type="Proteomes" id="UP000281985">
    <property type="component" value="Unassembled WGS sequence"/>
</dbReference>
<dbReference type="InterPro" id="IPR001173">
    <property type="entry name" value="Glyco_trans_2-like"/>
</dbReference>
<evidence type="ECO:0000313" key="4">
    <source>
        <dbReference type="Proteomes" id="UP000281985"/>
    </source>
</evidence>
<comment type="caution">
    <text evidence="3">The sequence shown here is derived from an EMBL/GenBank/DDBJ whole genome shotgun (WGS) entry which is preliminary data.</text>
</comment>
<dbReference type="InterPro" id="IPR029044">
    <property type="entry name" value="Nucleotide-diphossugar_trans"/>
</dbReference>
<sequence length="318" mass="35593">MTADNKNATLVYMPALNEATTIVEVIQSITSLENLGVLKVLVVDDGSDDNTSQLAQKAGAMIIKHQSNKGVGAAFQTAIGFAIDNDYGTFVSIDADGQFKSSEIQKLIEPIKNKLSDFVLGIRFENGRPLNMSKVKYYGNKLVNGIISKISGNKILDASCGFRAYSSEALLHLNLHGNFTYTHETILDLLDKNLVIEQVPISVTYFPDRESRVAGNILTYGKRTSRIIFKCYKDYAPFYFFFNIGLFFLFISILLGGFVLKNWIKTGSISPYKSFGIVALAFFGIFFLFLILALIGDMLSRIRRNQERMLYSLKKKMK</sequence>
<dbReference type="AlphaFoldDB" id="A0A3M0FY27"/>
<evidence type="ECO:0000259" key="2">
    <source>
        <dbReference type="Pfam" id="PF00535"/>
    </source>
</evidence>
<keyword evidence="1" id="KW-0812">Transmembrane</keyword>
<protein>
    <submittedName>
        <fullName evidence="3">Glycosyltransferase family 2 protein</fullName>
    </submittedName>
</protein>
<dbReference type="OrthoDB" id="9810303at2"/>
<dbReference type="Pfam" id="PF00535">
    <property type="entry name" value="Glycos_transf_2"/>
    <property type="match status" value="1"/>
</dbReference>
<keyword evidence="4" id="KW-1185">Reference proteome</keyword>
<accession>A0A3M0FY27</accession>
<gene>
    <name evidence="3" type="ORF">EAX61_11760</name>
</gene>
<keyword evidence="1" id="KW-1133">Transmembrane helix</keyword>
<name>A0A3M0FY27_9FLAO</name>
<dbReference type="Gene3D" id="3.90.550.10">
    <property type="entry name" value="Spore Coat Polysaccharide Biosynthesis Protein SpsA, Chain A"/>
    <property type="match status" value="1"/>
</dbReference>
<dbReference type="EMBL" id="REFV01000011">
    <property type="protein sequence ID" value="RMB57415.1"/>
    <property type="molecule type" value="Genomic_DNA"/>
</dbReference>
<feature type="domain" description="Glycosyltransferase 2-like" evidence="2">
    <location>
        <begin position="11"/>
        <end position="170"/>
    </location>
</feature>
<dbReference type="CDD" id="cd04179">
    <property type="entry name" value="DPM_DPG-synthase_like"/>
    <property type="match status" value="1"/>
</dbReference>
<feature type="transmembrane region" description="Helical" evidence="1">
    <location>
        <begin position="272"/>
        <end position="295"/>
    </location>
</feature>
<dbReference type="RefSeq" id="WP_121917893.1">
    <property type="nucleotide sequence ID" value="NZ_REFV01000011.1"/>
</dbReference>